<gene>
    <name evidence="3" type="primary">rplF</name>
    <name evidence="7" type="ORF">CO057_00395</name>
</gene>
<dbReference type="EMBL" id="PFSI01000009">
    <property type="protein sequence ID" value="PJC24922.1"/>
    <property type="molecule type" value="Genomic_DNA"/>
</dbReference>
<sequence length="183" mass="19867">MSRIGKKLIQLPTGVTIQVNDGVLVAKGPKGELTQELSSQVIVETESTDKGDAAQVTVKDNDQDSAIWGTTRALIANMVHGVSEGWQKILELNGVGFKMEVKGSMVVMRLGFSHAIEYQLADGIEAKIEGNTLIIDGINKQVVGQTASEIRSLKKPEPYKGKGFKYKEEILRRKAGKSAKGEK</sequence>
<comment type="subunit">
    <text evidence="3">Part of the 50S ribosomal subunit.</text>
</comment>
<dbReference type="Pfam" id="PF00347">
    <property type="entry name" value="Ribosomal_L6"/>
    <property type="match status" value="2"/>
</dbReference>
<dbReference type="PANTHER" id="PTHR11655:SF14">
    <property type="entry name" value="LARGE RIBOSOMAL SUBUNIT PROTEIN UL6M"/>
    <property type="match status" value="1"/>
</dbReference>
<dbReference type="SUPFAM" id="SSF56053">
    <property type="entry name" value="Ribosomal protein L6"/>
    <property type="match status" value="2"/>
</dbReference>
<dbReference type="GO" id="GO:0003735">
    <property type="term" value="F:structural constituent of ribosome"/>
    <property type="evidence" value="ECO:0007669"/>
    <property type="project" value="UniProtKB-UniRule"/>
</dbReference>
<dbReference type="InterPro" id="IPR020040">
    <property type="entry name" value="Ribosomal_uL6_a/b-dom"/>
</dbReference>
<dbReference type="Proteomes" id="UP000230251">
    <property type="component" value="Unassembled WGS sequence"/>
</dbReference>
<dbReference type="InterPro" id="IPR036789">
    <property type="entry name" value="Ribosomal_uL6-like_a/b-dom_sf"/>
</dbReference>
<accession>A0A2M8EQC3</accession>
<evidence type="ECO:0000256" key="4">
    <source>
        <dbReference type="RuleBase" id="RU003869"/>
    </source>
</evidence>
<evidence type="ECO:0000313" key="8">
    <source>
        <dbReference type="Proteomes" id="UP000230251"/>
    </source>
</evidence>
<keyword evidence="3 5" id="KW-0699">rRNA-binding</keyword>
<organism evidence="7 8">
    <name type="scientific">Candidatus Uhrbacteria bacterium CG_4_9_14_0_2_um_filter_41_50</name>
    <dbReference type="NCBI Taxonomy" id="1975031"/>
    <lineage>
        <taxon>Bacteria</taxon>
        <taxon>Candidatus Uhriibacteriota</taxon>
    </lineage>
</organism>
<dbReference type="AlphaFoldDB" id="A0A2M8EQC3"/>
<dbReference type="PIRSF" id="PIRSF002162">
    <property type="entry name" value="Ribosomal_L6"/>
    <property type="match status" value="1"/>
</dbReference>
<protein>
    <recommendedName>
        <fullName evidence="3">Large ribosomal subunit protein uL6</fullName>
    </recommendedName>
</protein>
<comment type="function">
    <text evidence="3 5">This protein binds to the 23S rRNA, and is important in its secondary structure. It is located near the subunit interface in the base of the L7/L12 stalk, and near the tRNA binding site of the peptidyltransferase center.</text>
</comment>
<reference evidence="8" key="1">
    <citation type="submission" date="2017-09" db="EMBL/GenBank/DDBJ databases">
        <title>Depth-based differentiation of microbial function through sediment-hosted aquifers and enrichment of novel symbionts in the deep terrestrial subsurface.</title>
        <authorList>
            <person name="Probst A.J."/>
            <person name="Ladd B."/>
            <person name="Jarett J.K."/>
            <person name="Geller-Mcgrath D.E."/>
            <person name="Sieber C.M.K."/>
            <person name="Emerson J.B."/>
            <person name="Anantharaman K."/>
            <person name="Thomas B.C."/>
            <person name="Malmstrom R."/>
            <person name="Stieglmeier M."/>
            <person name="Klingl A."/>
            <person name="Woyke T."/>
            <person name="Ryan C.M."/>
            <person name="Banfield J.F."/>
        </authorList>
    </citation>
    <scope>NUCLEOTIDE SEQUENCE [LARGE SCALE GENOMIC DNA]</scope>
</reference>
<dbReference type="Gene3D" id="3.90.930.12">
    <property type="entry name" value="Ribosomal protein L6, alpha-beta domain"/>
    <property type="match status" value="2"/>
</dbReference>
<proteinExistence type="inferred from homology"/>
<dbReference type="InterPro" id="IPR000702">
    <property type="entry name" value="Ribosomal_uL6-like"/>
</dbReference>
<keyword evidence="1 3" id="KW-0689">Ribosomal protein</keyword>
<evidence type="ECO:0000259" key="6">
    <source>
        <dbReference type="Pfam" id="PF00347"/>
    </source>
</evidence>
<dbReference type="HAMAP" id="MF_01365_B">
    <property type="entry name" value="Ribosomal_uL6_B"/>
    <property type="match status" value="1"/>
</dbReference>
<feature type="domain" description="Large ribosomal subunit protein uL6 alpha-beta" evidence="6">
    <location>
        <begin position="94"/>
        <end position="166"/>
    </location>
</feature>
<dbReference type="PANTHER" id="PTHR11655">
    <property type="entry name" value="60S/50S RIBOSOMAL PROTEIN L6/L9"/>
    <property type="match status" value="1"/>
</dbReference>
<name>A0A2M8EQC3_9BACT</name>
<evidence type="ECO:0000313" key="7">
    <source>
        <dbReference type="EMBL" id="PJC24922.1"/>
    </source>
</evidence>
<comment type="similarity">
    <text evidence="3 4">Belongs to the universal ribosomal protein uL6 family.</text>
</comment>
<dbReference type="InterPro" id="IPR019906">
    <property type="entry name" value="Ribosomal_uL6_bac-type"/>
</dbReference>
<evidence type="ECO:0000256" key="5">
    <source>
        <dbReference type="RuleBase" id="RU003870"/>
    </source>
</evidence>
<dbReference type="NCBIfam" id="TIGR03654">
    <property type="entry name" value="L6_bact"/>
    <property type="match status" value="1"/>
</dbReference>
<dbReference type="GO" id="GO:0002181">
    <property type="term" value="P:cytoplasmic translation"/>
    <property type="evidence" value="ECO:0007669"/>
    <property type="project" value="TreeGrafter"/>
</dbReference>
<evidence type="ECO:0000256" key="3">
    <source>
        <dbReference type="HAMAP-Rule" id="MF_01365"/>
    </source>
</evidence>
<feature type="domain" description="Large ribosomal subunit protein uL6 alpha-beta" evidence="6">
    <location>
        <begin position="12"/>
        <end position="85"/>
    </location>
</feature>
<comment type="caution">
    <text evidence="7">The sequence shown here is derived from an EMBL/GenBank/DDBJ whole genome shotgun (WGS) entry which is preliminary data.</text>
</comment>
<dbReference type="GO" id="GO:0022625">
    <property type="term" value="C:cytosolic large ribosomal subunit"/>
    <property type="evidence" value="ECO:0007669"/>
    <property type="project" value="UniProtKB-UniRule"/>
</dbReference>
<keyword evidence="2 3" id="KW-0687">Ribonucleoprotein</keyword>
<evidence type="ECO:0000256" key="1">
    <source>
        <dbReference type="ARBA" id="ARBA00022980"/>
    </source>
</evidence>
<evidence type="ECO:0000256" key="2">
    <source>
        <dbReference type="ARBA" id="ARBA00023274"/>
    </source>
</evidence>
<dbReference type="GO" id="GO:0019843">
    <property type="term" value="F:rRNA binding"/>
    <property type="evidence" value="ECO:0007669"/>
    <property type="project" value="UniProtKB-UniRule"/>
</dbReference>
<keyword evidence="3 5" id="KW-0694">RNA-binding</keyword>
<dbReference type="PRINTS" id="PR00059">
    <property type="entry name" value="RIBOSOMALL6"/>
</dbReference>